<keyword evidence="3" id="KW-1185">Reference proteome</keyword>
<comment type="caution">
    <text evidence="2">The sequence shown here is derived from an EMBL/GenBank/DDBJ whole genome shotgun (WGS) entry which is preliminary data.</text>
</comment>
<protein>
    <submittedName>
        <fullName evidence="2">Uncharacterized protein</fullName>
    </submittedName>
</protein>
<evidence type="ECO:0000256" key="1">
    <source>
        <dbReference type="SAM" id="MobiDB-lite"/>
    </source>
</evidence>
<dbReference type="EMBL" id="VSRR010081627">
    <property type="protein sequence ID" value="MPC89617.1"/>
    <property type="molecule type" value="Genomic_DNA"/>
</dbReference>
<name>A0A5B7J835_PORTR</name>
<accession>A0A5B7J835</accession>
<reference evidence="2 3" key="1">
    <citation type="submission" date="2019-05" db="EMBL/GenBank/DDBJ databases">
        <title>Another draft genome of Portunus trituberculatus and its Hox gene families provides insights of decapod evolution.</title>
        <authorList>
            <person name="Jeong J.-H."/>
            <person name="Song I."/>
            <person name="Kim S."/>
            <person name="Choi T."/>
            <person name="Kim D."/>
            <person name="Ryu S."/>
            <person name="Kim W."/>
        </authorList>
    </citation>
    <scope>NUCLEOTIDE SEQUENCE [LARGE SCALE GENOMIC DNA]</scope>
    <source>
        <tissue evidence="2">Muscle</tissue>
    </source>
</reference>
<dbReference type="AlphaFoldDB" id="A0A5B7J835"/>
<sequence>MEDCHSTLLPASAPSIPSPSPSTPIHGPTTYSLLMLSKHNGQVFPKANKNLRTVRVPQYVMIIMQL</sequence>
<dbReference type="Proteomes" id="UP000324222">
    <property type="component" value="Unassembled WGS sequence"/>
</dbReference>
<gene>
    <name evidence="2" type="ORF">E2C01_084571</name>
</gene>
<feature type="region of interest" description="Disordered" evidence="1">
    <location>
        <begin position="1"/>
        <end position="27"/>
    </location>
</feature>
<evidence type="ECO:0000313" key="3">
    <source>
        <dbReference type="Proteomes" id="UP000324222"/>
    </source>
</evidence>
<proteinExistence type="predicted"/>
<feature type="compositionally biased region" description="Low complexity" evidence="1">
    <location>
        <begin position="1"/>
        <end position="15"/>
    </location>
</feature>
<organism evidence="2 3">
    <name type="scientific">Portunus trituberculatus</name>
    <name type="common">Swimming crab</name>
    <name type="synonym">Neptunus trituberculatus</name>
    <dbReference type="NCBI Taxonomy" id="210409"/>
    <lineage>
        <taxon>Eukaryota</taxon>
        <taxon>Metazoa</taxon>
        <taxon>Ecdysozoa</taxon>
        <taxon>Arthropoda</taxon>
        <taxon>Crustacea</taxon>
        <taxon>Multicrustacea</taxon>
        <taxon>Malacostraca</taxon>
        <taxon>Eumalacostraca</taxon>
        <taxon>Eucarida</taxon>
        <taxon>Decapoda</taxon>
        <taxon>Pleocyemata</taxon>
        <taxon>Brachyura</taxon>
        <taxon>Eubrachyura</taxon>
        <taxon>Portunoidea</taxon>
        <taxon>Portunidae</taxon>
        <taxon>Portuninae</taxon>
        <taxon>Portunus</taxon>
    </lineage>
</organism>
<evidence type="ECO:0000313" key="2">
    <source>
        <dbReference type="EMBL" id="MPC89617.1"/>
    </source>
</evidence>